<evidence type="ECO:0000313" key="2">
    <source>
        <dbReference type="Proteomes" id="UP001172911"/>
    </source>
</evidence>
<dbReference type="RefSeq" id="WP_304541224.1">
    <property type="nucleotide sequence ID" value="NZ_JARPTC010000004.1"/>
</dbReference>
<dbReference type="AlphaFoldDB" id="A0AAW7ZBW7"/>
<comment type="caution">
    <text evidence="1">The sequence shown here is derived from an EMBL/GenBank/DDBJ whole genome shotgun (WGS) entry which is preliminary data.</text>
</comment>
<evidence type="ECO:0000313" key="1">
    <source>
        <dbReference type="EMBL" id="MDO7786285.1"/>
    </source>
</evidence>
<gene>
    <name evidence="1" type="ORF">P6N53_03505</name>
</gene>
<protein>
    <submittedName>
        <fullName evidence="1">MarR family transcriptional regulator</fullName>
    </submittedName>
</protein>
<organism evidence="1 2">
    <name type="scientific">Desulforamulus aquiferis</name>
    <dbReference type="NCBI Taxonomy" id="1397668"/>
    <lineage>
        <taxon>Bacteria</taxon>
        <taxon>Bacillati</taxon>
        <taxon>Bacillota</taxon>
        <taxon>Clostridia</taxon>
        <taxon>Eubacteriales</taxon>
        <taxon>Peptococcaceae</taxon>
        <taxon>Desulforamulus</taxon>
    </lineage>
</organism>
<dbReference type="EMBL" id="JARPTC010000004">
    <property type="protein sequence ID" value="MDO7786285.1"/>
    <property type="molecule type" value="Genomic_DNA"/>
</dbReference>
<dbReference type="Proteomes" id="UP001172911">
    <property type="component" value="Unassembled WGS sequence"/>
</dbReference>
<name>A0AAW7ZBW7_9FIRM</name>
<accession>A0AAW7ZBW7</accession>
<sequence>MKKARSLANLREIDRNVLLFVKEQASPDGMLIYPAREIGRLLGYSELEVTASLRNLEDLKLIDYREGEYSDDPNMILYKDEWLESFTQNHDPF</sequence>
<proteinExistence type="predicted"/>
<keyword evidence="2" id="KW-1185">Reference proteome</keyword>
<reference evidence="1" key="1">
    <citation type="journal article" date="2023" name="J. Hazard. Mater.">
        <title>Anaerobic biodegradation of pyrene and benzo[a]pyrene by a new sulfate-reducing Desulforamulus aquiferis strain DSA.</title>
        <authorList>
            <person name="Zhang Z."/>
            <person name="Sun J."/>
            <person name="Gong X."/>
            <person name="Wang C."/>
            <person name="Wang H."/>
        </authorList>
    </citation>
    <scope>NUCLEOTIDE SEQUENCE</scope>
    <source>
        <strain evidence="1">DSA</strain>
    </source>
</reference>
<reference evidence="1" key="2">
    <citation type="submission" date="2023-03" db="EMBL/GenBank/DDBJ databases">
        <authorList>
            <person name="Zhang Z."/>
        </authorList>
    </citation>
    <scope>NUCLEOTIDE SEQUENCE</scope>
    <source>
        <strain evidence="1">DSA</strain>
    </source>
</reference>